<comment type="similarity">
    <text evidence="1 4">Belongs to the bacterial flagellin family.</text>
</comment>
<evidence type="ECO:0000313" key="7">
    <source>
        <dbReference type="EMBL" id="EAS47802.1"/>
    </source>
</evidence>
<dbReference type="PRINTS" id="PR00207">
    <property type="entry name" value="FLAGELLIN"/>
</dbReference>
<dbReference type="GO" id="GO:0005198">
    <property type="term" value="F:structural molecule activity"/>
    <property type="evidence" value="ECO:0007669"/>
    <property type="project" value="UniProtKB-UniRule"/>
</dbReference>
<dbReference type="Gene3D" id="3.30.70.2120">
    <property type="match status" value="1"/>
</dbReference>
<keyword evidence="7" id="KW-0969">Cilium</keyword>
<keyword evidence="7" id="KW-0966">Cell projection</keyword>
<dbReference type="PANTHER" id="PTHR42792:SF2">
    <property type="entry name" value="FLAGELLIN"/>
    <property type="match status" value="1"/>
</dbReference>
<dbReference type="PANTHER" id="PTHR42792">
    <property type="entry name" value="FLAGELLIN"/>
    <property type="match status" value="1"/>
</dbReference>
<gene>
    <name evidence="7" type="ORF">GB2207_08336</name>
</gene>
<dbReference type="Pfam" id="PF00669">
    <property type="entry name" value="Flagellin_N"/>
    <property type="match status" value="1"/>
</dbReference>
<evidence type="ECO:0000256" key="1">
    <source>
        <dbReference type="ARBA" id="ARBA00005709"/>
    </source>
</evidence>
<comment type="caution">
    <text evidence="7">The sequence shown here is derived from an EMBL/GenBank/DDBJ whole genome shotgun (WGS) entry which is preliminary data.</text>
</comment>
<dbReference type="Gene3D" id="6.10.10.10">
    <property type="entry name" value="Flagellar export chaperone, C-terminal domain"/>
    <property type="match status" value="1"/>
</dbReference>
<dbReference type="EMBL" id="AAPI01000001">
    <property type="protein sequence ID" value="EAS47802.1"/>
    <property type="molecule type" value="Genomic_DNA"/>
</dbReference>
<feature type="domain" description="Flagellin N-terminal" evidence="5">
    <location>
        <begin position="1"/>
        <end position="117"/>
    </location>
</feature>
<dbReference type="InterPro" id="IPR001029">
    <property type="entry name" value="Flagellin_N"/>
</dbReference>
<name>Q1YVA6_9GAMM</name>
<dbReference type="Proteomes" id="UP000005555">
    <property type="component" value="Unassembled WGS sequence"/>
</dbReference>
<dbReference type="STRING" id="314287.GB2207_08336"/>
<accession>Q1YVA6</accession>
<feature type="domain" description="Flagellin C-terminal" evidence="6">
    <location>
        <begin position="302"/>
        <end position="386"/>
    </location>
</feature>
<keyword evidence="7" id="KW-0282">Flagellum</keyword>
<evidence type="ECO:0000256" key="4">
    <source>
        <dbReference type="RuleBase" id="RU362073"/>
    </source>
</evidence>
<evidence type="ECO:0000256" key="3">
    <source>
        <dbReference type="ARBA" id="ARBA00023143"/>
    </source>
</evidence>
<organism evidence="7 8">
    <name type="scientific">gamma proteobacterium HTCC2207</name>
    <dbReference type="NCBI Taxonomy" id="314287"/>
    <lineage>
        <taxon>Bacteria</taxon>
        <taxon>Pseudomonadati</taxon>
        <taxon>Pseudomonadota</taxon>
        <taxon>Gammaproteobacteria</taxon>
        <taxon>Cellvibrionales</taxon>
        <taxon>Porticoccaceae</taxon>
        <taxon>SAR92 clade</taxon>
    </lineage>
</organism>
<proteinExistence type="inferred from homology"/>
<keyword evidence="8" id="KW-1185">Reference proteome</keyword>
<dbReference type="InterPro" id="IPR042187">
    <property type="entry name" value="Flagellin_C_sub2"/>
</dbReference>
<evidence type="ECO:0000256" key="2">
    <source>
        <dbReference type="ARBA" id="ARBA00022525"/>
    </source>
</evidence>
<evidence type="ECO:0000313" key="8">
    <source>
        <dbReference type="Proteomes" id="UP000005555"/>
    </source>
</evidence>
<dbReference type="eggNOG" id="COG1344">
    <property type="taxonomic scope" value="Bacteria"/>
</dbReference>
<keyword evidence="2 4" id="KW-0964">Secreted</keyword>
<evidence type="ECO:0000259" key="5">
    <source>
        <dbReference type="Pfam" id="PF00669"/>
    </source>
</evidence>
<keyword evidence="3 4" id="KW-0975">Bacterial flagellum</keyword>
<dbReference type="SUPFAM" id="SSF64518">
    <property type="entry name" value="Phase 1 flagellin"/>
    <property type="match status" value="1"/>
</dbReference>
<comment type="subcellular location">
    <subcellularLocation>
        <location evidence="4">Secreted</location>
    </subcellularLocation>
    <subcellularLocation>
        <location evidence="4">Bacterial flagellum</location>
    </subcellularLocation>
</comment>
<dbReference type="HOGENOM" id="CLU_011142_7_2_6"/>
<evidence type="ECO:0000259" key="6">
    <source>
        <dbReference type="Pfam" id="PF00700"/>
    </source>
</evidence>
<dbReference type="GO" id="GO:0009288">
    <property type="term" value="C:bacterial-type flagellum"/>
    <property type="evidence" value="ECO:0007669"/>
    <property type="project" value="UniProtKB-SubCell"/>
</dbReference>
<dbReference type="InterPro" id="IPR046358">
    <property type="entry name" value="Flagellin_C"/>
</dbReference>
<dbReference type="AlphaFoldDB" id="Q1YVA6"/>
<reference evidence="7 8" key="1">
    <citation type="submission" date="2006-03" db="EMBL/GenBank/DDBJ databases">
        <authorList>
            <person name="Giovannoni S.J."/>
            <person name="Cho J.-C."/>
            <person name="Ferriera S."/>
            <person name="Johnson J."/>
            <person name="Kravitz S."/>
            <person name="Halpern A."/>
            <person name="Remington K."/>
            <person name="Beeson K."/>
            <person name="Tran B."/>
            <person name="Rogers Y.-H."/>
            <person name="Friedman R."/>
            <person name="Venter J.C."/>
        </authorList>
    </citation>
    <scope>NUCLEOTIDE SEQUENCE [LARGE SCALE GENOMIC DNA]</scope>
    <source>
        <strain evidence="7 8">HTCC2207</strain>
    </source>
</reference>
<dbReference type="GO" id="GO:0005576">
    <property type="term" value="C:extracellular region"/>
    <property type="evidence" value="ECO:0007669"/>
    <property type="project" value="UniProtKB-SubCell"/>
</dbReference>
<comment type="function">
    <text evidence="4">Flagellin is the subunit protein which polymerizes to form the filaments of bacterial flagella.</text>
</comment>
<sequence>MGQTMERLSTGSRINSAADDAAGLAISSKLTSQVRGLDQAQRNANDAISMIQTADGAAIEIDNMLQRMREVSVQAANGTNTTSDIANLDIEFAALADEIDRIVNATEWNGMSILDGTSGTAGSFNFQIGANDAQTLAVDFSDFNLTAGSTATAERAAVSAVKGVQVIDLKAAVSDGVNYNVGDTFNIGGTEITLKTLDTGKVTVTTIAKDIGDALDGFTAAASNNTVEITQVVGAAFADPMTVTFNGTGSTPGTVSTSLKTVGVAAVAKVDAVADSKPMSSNLSGALSANATITSTTANIVTTLDKAIAGVASQRATFGAAINRLEYTVDNLANVSQNTSASRSRIQDADYAAETTELARTQIIQQAGTAMLSQANQQAQSVLALLK</sequence>
<dbReference type="Pfam" id="PF00700">
    <property type="entry name" value="Flagellin_C"/>
    <property type="match status" value="1"/>
</dbReference>
<dbReference type="Gene3D" id="1.20.1330.10">
    <property type="entry name" value="f41 fragment of flagellin, N-terminal domain"/>
    <property type="match status" value="1"/>
</dbReference>
<dbReference type="InterPro" id="IPR001492">
    <property type="entry name" value="Flagellin"/>
</dbReference>
<protein>
    <recommendedName>
        <fullName evidence="4">Flagellin</fullName>
    </recommendedName>
</protein>